<protein>
    <recommendedName>
        <fullName evidence="5">Transmembrane protein</fullName>
    </recommendedName>
</protein>
<evidence type="ECO:0000256" key="1">
    <source>
        <dbReference type="SAM" id="Coils"/>
    </source>
</evidence>
<dbReference type="EMBL" id="OZ034813">
    <property type="protein sequence ID" value="CAL1357333.1"/>
    <property type="molecule type" value="Genomic_DNA"/>
</dbReference>
<sequence length="134" mass="14925">MTNAPNSDFVEDVWLKKLESMENAKKCLQGEIERLADEVLGKHAGTDLKPEVVEALLSSRGSITQAGSIKKLVLDLLKDLEATDARYQVLETELRQMNATKDKVAKQGWGIAFVLLSLMIVFMVLYPNPISCLF</sequence>
<feature type="transmembrane region" description="Helical" evidence="2">
    <location>
        <begin position="108"/>
        <end position="126"/>
    </location>
</feature>
<reference evidence="3 4" key="1">
    <citation type="submission" date="2024-04" db="EMBL/GenBank/DDBJ databases">
        <authorList>
            <person name="Fracassetti M."/>
        </authorList>
    </citation>
    <scope>NUCLEOTIDE SEQUENCE [LARGE SCALE GENOMIC DNA]</scope>
</reference>
<feature type="coiled-coil region" evidence="1">
    <location>
        <begin position="80"/>
        <end position="107"/>
    </location>
</feature>
<gene>
    <name evidence="3" type="ORF">LTRI10_LOCUS4976</name>
</gene>
<keyword evidence="2" id="KW-0812">Transmembrane</keyword>
<dbReference type="AlphaFoldDB" id="A0AAV2CLU0"/>
<evidence type="ECO:0000313" key="3">
    <source>
        <dbReference type="EMBL" id="CAL1357333.1"/>
    </source>
</evidence>
<evidence type="ECO:0000313" key="4">
    <source>
        <dbReference type="Proteomes" id="UP001497516"/>
    </source>
</evidence>
<dbReference type="Proteomes" id="UP001497516">
    <property type="component" value="Chromosome 1"/>
</dbReference>
<evidence type="ECO:0008006" key="5">
    <source>
        <dbReference type="Google" id="ProtNLM"/>
    </source>
</evidence>
<keyword evidence="2" id="KW-0472">Membrane</keyword>
<accession>A0AAV2CLU0</accession>
<keyword evidence="2" id="KW-1133">Transmembrane helix</keyword>
<name>A0AAV2CLU0_9ROSI</name>
<proteinExistence type="predicted"/>
<organism evidence="3 4">
    <name type="scientific">Linum trigynum</name>
    <dbReference type="NCBI Taxonomy" id="586398"/>
    <lineage>
        <taxon>Eukaryota</taxon>
        <taxon>Viridiplantae</taxon>
        <taxon>Streptophyta</taxon>
        <taxon>Embryophyta</taxon>
        <taxon>Tracheophyta</taxon>
        <taxon>Spermatophyta</taxon>
        <taxon>Magnoliopsida</taxon>
        <taxon>eudicotyledons</taxon>
        <taxon>Gunneridae</taxon>
        <taxon>Pentapetalae</taxon>
        <taxon>rosids</taxon>
        <taxon>fabids</taxon>
        <taxon>Malpighiales</taxon>
        <taxon>Linaceae</taxon>
        <taxon>Linum</taxon>
    </lineage>
</organism>
<evidence type="ECO:0000256" key="2">
    <source>
        <dbReference type="SAM" id="Phobius"/>
    </source>
</evidence>
<keyword evidence="1" id="KW-0175">Coiled coil</keyword>
<keyword evidence="4" id="KW-1185">Reference proteome</keyword>